<dbReference type="Pfam" id="PF01975">
    <property type="entry name" value="SurE"/>
    <property type="match status" value="1"/>
</dbReference>
<keyword evidence="9" id="KW-1185">Reference proteome</keyword>
<evidence type="ECO:0000256" key="1">
    <source>
        <dbReference type="ARBA" id="ARBA00000815"/>
    </source>
</evidence>
<evidence type="ECO:0000256" key="6">
    <source>
        <dbReference type="SAM" id="SignalP"/>
    </source>
</evidence>
<dbReference type="AlphaFoldDB" id="A0A5C1EAX9"/>
<gene>
    <name evidence="8" type="primary">surE</name>
    <name evidence="8" type="ORF">OTERR_25460</name>
</gene>
<evidence type="ECO:0000259" key="7">
    <source>
        <dbReference type="Pfam" id="PF01975"/>
    </source>
</evidence>
<dbReference type="KEGG" id="otr:OTERR_25460"/>
<dbReference type="EMBL" id="CP022579">
    <property type="protein sequence ID" value="QEL66022.1"/>
    <property type="molecule type" value="Genomic_DNA"/>
</dbReference>
<organism evidence="8 9">
    <name type="scientific">Oryzomicrobium terrae</name>
    <dbReference type="NCBI Taxonomy" id="1735038"/>
    <lineage>
        <taxon>Bacteria</taxon>
        <taxon>Pseudomonadati</taxon>
        <taxon>Pseudomonadota</taxon>
        <taxon>Betaproteobacteria</taxon>
        <taxon>Rhodocyclales</taxon>
        <taxon>Rhodocyclaceae</taxon>
        <taxon>Oryzomicrobium</taxon>
    </lineage>
</organism>
<dbReference type="SUPFAM" id="SSF64167">
    <property type="entry name" value="SurE-like"/>
    <property type="match status" value="1"/>
</dbReference>
<comment type="similarity">
    <text evidence="2">Belongs to the SurE nucleotidase family.</text>
</comment>
<feature type="signal peptide" evidence="6">
    <location>
        <begin position="1"/>
        <end position="21"/>
    </location>
</feature>
<dbReference type="Gene3D" id="3.40.1210.10">
    <property type="entry name" value="Survival protein SurE-like phosphatase/nucleotidase"/>
    <property type="match status" value="1"/>
</dbReference>
<dbReference type="InterPro" id="IPR030048">
    <property type="entry name" value="SurE"/>
</dbReference>
<feature type="domain" description="Survival protein SurE-like phosphatase/nucleotidase" evidence="7">
    <location>
        <begin position="24"/>
        <end position="229"/>
    </location>
</feature>
<keyword evidence="5" id="KW-0378">Hydrolase</keyword>
<dbReference type="EC" id="3.1.3.5" evidence="3"/>
<dbReference type="GO" id="GO:0008253">
    <property type="term" value="F:5'-nucleotidase activity"/>
    <property type="evidence" value="ECO:0007669"/>
    <property type="project" value="UniProtKB-EC"/>
</dbReference>
<evidence type="ECO:0000256" key="5">
    <source>
        <dbReference type="ARBA" id="ARBA00022801"/>
    </source>
</evidence>
<comment type="catalytic activity">
    <reaction evidence="1">
        <text>a ribonucleoside 5'-phosphate + H2O = a ribonucleoside + phosphate</text>
        <dbReference type="Rhea" id="RHEA:12484"/>
        <dbReference type="ChEBI" id="CHEBI:15377"/>
        <dbReference type="ChEBI" id="CHEBI:18254"/>
        <dbReference type="ChEBI" id="CHEBI:43474"/>
        <dbReference type="ChEBI" id="CHEBI:58043"/>
        <dbReference type="EC" id="3.1.3.5"/>
    </reaction>
</comment>
<dbReference type="RefSeq" id="WP_149426024.1">
    <property type="nucleotide sequence ID" value="NZ_CP022579.1"/>
</dbReference>
<reference evidence="8 9" key="1">
    <citation type="submission" date="2017-07" db="EMBL/GenBank/DDBJ databases">
        <title>Complete genome sequence of Oryzomicrobium terrae TPP412.</title>
        <authorList>
            <person name="Chiu L.-W."/>
            <person name="Lo K.-J."/>
            <person name="Tsai Y.-M."/>
            <person name="Lin S.-S."/>
            <person name="Kuo C.-H."/>
            <person name="Liu C.-T."/>
        </authorList>
    </citation>
    <scope>NUCLEOTIDE SEQUENCE [LARGE SCALE GENOMIC DNA]</scope>
    <source>
        <strain evidence="8 9">TPP412</strain>
    </source>
</reference>
<proteinExistence type="inferred from homology"/>
<dbReference type="InterPro" id="IPR002828">
    <property type="entry name" value="SurE-like_Pase/nucleotidase"/>
</dbReference>
<evidence type="ECO:0000313" key="9">
    <source>
        <dbReference type="Proteomes" id="UP000323671"/>
    </source>
</evidence>
<keyword evidence="6" id="KW-0732">Signal</keyword>
<keyword evidence="4" id="KW-0479">Metal-binding</keyword>
<dbReference type="GO" id="GO:0046872">
    <property type="term" value="F:metal ion binding"/>
    <property type="evidence" value="ECO:0007669"/>
    <property type="project" value="UniProtKB-KW"/>
</dbReference>
<dbReference type="PANTHER" id="PTHR30457">
    <property type="entry name" value="5'-NUCLEOTIDASE SURE"/>
    <property type="match status" value="1"/>
</dbReference>
<dbReference type="PANTHER" id="PTHR30457:SF0">
    <property type="entry name" value="PHOSPHATASE, PUTATIVE (AFU_ORTHOLOGUE AFUA_4G01070)-RELATED"/>
    <property type="match status" value="1"/>
</dbReference>
<evidence type="ECO:0000256" key="4">
    <source>
        <dbReference type="ARBA" id="ARBA00022723"/>
    </source>
</evidence>
<dbReference type="Proteomes" id="UP000323671">
    <property type="component" value="Chromosome"/>
</dbReference>
<name>A0A5C1EAX9_9RHOO</name>
<sequence>MNVRHLILACAGLLLSAPALALNILLTNDDGYRHPNIRALYQELKAQGHTVRIAAPYADQSGRAGAFLYGREVVPGRDDDPAYPDSYYVKTTQDGTCQSPACAGQEVTVEISGTPVMAALYGLEKLLPRADLVISGPNVGNNLGYVNNFSGTFNAALIALHSGVPALAVSADLKERDAAGVARIVARLVRDLDNARVAGAPLLPKGVGLNVNLPPLAGLKGIKYTQVGTYLPFALTYTDDLGDLNPAARGRFGLSFKYAAPASASDTTAEAVWVQQGYLTISPFNGVPGTPGHEALRALGRWADTLCLP</sequence>
<evidence type="ECO:0000256" key="2">
    <source>
        <dbReference type="ARBA" id="ARBA00011062"/>
    </source>
</evidence>
<evidence type="ECO:0000313" key="8">
    <source>
        <dbReference type="EMBL" id="QEL66022.1"/>
    </source>
</evidence>
<evidence type="ECO:0000256" key="3">
    <source>
        <dbReference type="ARBA" id="ARBA00012643"/>
    </source>
</evidence>
<feature type="chain" id="PRO_5022871638" description="5'-nucleotidase" evidence="6">
    <location>
        <begin position="22"/>
        <end position="309"/>
    </location>
</feature>
<dbReference type="InterPro" id="IPR036523">
    <property type="entry name" value="SurE-like_sf"/>
</dbReference>
<protein>
    <recommendedName>
        <fullName evidence="3">5'-nucleotidase</fullName>
        <ecNumber evidence="3">3.1.3.5</ecNumber>
    </recommendedName>
</protein>
<accession>A0A5C1EAX9</accession>